<keyword evidence="3 4" id="KW-0315">Glutamine amidotransferase</keyword>
<dbReference type="EMBL" id="JAUSTR010000010">
    <property type="protein sequence ID" value="MDQ0163096.1"/>
    <property type="molecule type" value="Genomic_DNA"/>
</dbReference>
<feature type="active site" description="Nucleophile" evidence="4">
    <location>
        <position position="332"/>
    </location>
</feature>
<feature type="active site" evidence="4">
    <location>
        <position position="437"/>
    </location>
</feature>
<dbReference type="CDD" id="cd05389">
    <property type="entry name" value="CobQ_N"/>
    <property type="match status" value="1"/>
</dbReference>
<dbReference type="Gene3D" id="3.40.50.300">
    <property type="entry name" value="P-loop containing nucleotide triphosphate hydrolases"/>
    <property type="match status" value="1"/>
</dbReference>
<dbReference type="PANTHER" id="PTHR21343:SF1">
    <property type="entry name" value="COBYRIC ACID SYNTHASE"/>
    <property type="match status" value="1"/>
</dbReference>
<keyword evidence="7" id="KW-0436">Ligase</keyword>
<dbReference type="PANTHER" id="PTHR21343">
    <property type="entry name" value="DETHIOBIOTIN SYNTHETASE"/>
    <property type="match status" value="1"/>
</dbReference>
<gene>
    <name evidence="4" type="primary">cobQ</name>
    <name evidence="7" type="ORF">J2S06_002174</name>
</gene>
<comment type="similarity">
    <text evidence="4">Belongs to the CobB/CobQ family. CobQ subfamily.</text>
</comment>
<dbReference type="InterPro" id="IPR033949">
    <property type="entry name" value="CobQ_GATase1"/>
</dbReference>
<dbReference type="InterPro" id="IPR002586">
    <property type="entry name" value="CobQ/CobB/MinD/ParA_Nub-bd_dom"/>
</dbReference>
<name>A0ABT9VQ57_9BACI</name>
<dbReference type="NCBIfam" id="NF001989">
    <property type="entry name" value="PRK00784.1"/>
    <property type="match status" value="1"/>
</dbReference>
<evidence type="ECO:0000256" key="1">
    <source>
        <dbReference type="ARBA" id="ARBA00004953"/>
    </source>
</evidence>
<dbReference type="InterPro" id="IPR027417">
    <property type="entry name" value="P-loop_NTPase"/>
</dbReference>
<dbReference type="HAMAP" id="MF_00028">
    <property type="entry name" value="CobQ"/>
    <property type="match status" value="1"/>
</dbReference>
<evidence type="ECO:0000313" key="7">
    <source>
        <dbReference type="EMBL" id="MDQ0163096.1"/>
    </source>
</evidence>
<dbReference type="PROSITE" id="PS51274">
    <property type="entry name" value="GATASE_COBBQ"/>
    <property type="match status" value="1"/>
</dbReference>
<reference evidence="7 8" key="1">
    <citation type="submission" date="2023-07" db="EMBL/GenBank/DDBJ databases">
        <title>Genomic Encyclopedia of Type Strains, Phase IV (KMG-IV): sequencing the most valuable type-strain genomes for metagenomic binning, comparative biology and taxonomic classification.</title>
        <authorList>
            <person name="Goeker M."/>
        </authorList>
    </citation>
    <scope>NUCLEOTIDE SEQUENCE [LARGE SCALE GENOMIC DNA]</scope>
    <source>
        <strain evidence="7 8">DSM 19092</strain>
    </source>
</reference>
<sequence>MKGIMLQGTSSDAGKSFIATAFCALFRQLGYKVAPFKSQNMSNNSYVTIDGKEIGRAQGIQAEAAGVNASVYMNPILLKPRNDRRAEVVLFGESYETYEGREYRERFYEIGLEAIQTSLLKLKEHHDFLVIEGAGSPVEINLNDRELVNMKVAELADVPVILVADIERGGVFANIVGTLQLLSKEERKRVKGIIINKFRGDLSLFENGVEWLEDKTGVKVLGVVPYLPHHMIDSEDSLSIRSRFLQKEEKEIDIAVLRLPYISNYTDVEPFLFEDDVSIRFVEHPNQFGQPDAFIIPGTKSTISDLHWIKELKLDQTIQQYERSGGTIIGICGGYQMLSETLFDEAGSDTGQKGFKVSGLYLLPAVTTFLPKKQTIRSKGVMHHQSGFSGLEVDGYEIHLGTTVVQYDDAVSPLIITENGIDGASYDSGRIIGTYFHHIFENDPFRTQWLNRLRNKKGLPIKEIVQVKQEKADQFDRLANYVKEHLDIDYLMELIESWEKNEDGMVKGNR</sequence>
<dbReference type="InterPro" id="IPR029062">
    <property type="entry name" value="Class_I_gatase-like"/>
</dbReference>
<dbReference type="SUPFAM" id="SSF52317">
    <property type="entry name" value="Class I glutamine amidotransferase-like"/>
    <property type="match status" value="1"/>
</dbReference>
<proteinExistence type="inferred from homology"/>
<evidence type="ECO:0000256" key="2">
    <source>
        <dbReference type="ARBA" id="ARBA00022573"/>
    </source>
</evidence>
<dbReference type="Gene3D" id="3.40.50.880">
    <property type="match status" value="1"/>
</dbReference>
<dbReference type="Pfam" id="PF01656">
    <property type="entry name" value="CbiA"/>
    <property type="match status" value="1"/>
</dbReference>
<dbReference type="RefSeq" id="WP_419152292.1">
    <property type="nucleotide sequence ID" value="NZ_JAUSTR010000010.1"/>
</dbReference>
<dbReference type="NCBIfam" id="TIGR00313">
    <property type="entry name" value="cobQ"/>
    <property type="match status" value="1"/>
</dbReference>
<feature type="domain" description="CobQ/CobB/MinD/ParA nucleotide binding" evidence="5">
    <location>
        <begin position="4"/>
        <end position="228"/>
    </location>
</feature>
<dbReference type="GO" id="GO:0051921">
    <property type="term" value="F:adenosylcobyric acid synthase (glutamine-hydrolyzing) activity"/>
    <property type="evidence" value="ECO:0007669"/>
    <property type="project" value="UniProtKB-EC"/>
</dbReference>
<dbReference type="Pfam" id="PF07685">
    <property type="entry name" value="GATase_3"/>
    <property type="match status" value="1"/>
</dbReference>
<comment type="caution">
    <text evidence="7">The sequence shown here is derived from an EMBL/GenBank/DDBJ whole genome shotgun (WGS) entry which is preliminary data.</text>
</comment>
<evidence type="ECO:0000313" key="8">
    <source>
        <dbReference type="Proteomes" id="UP001225646"/>
    </source>
</evidence>
<comment type="function">
    <text evidence="4">Catalyzes amidations at positions B, D, E, and G on adenosylcobyrinic A,C-diamide. NH(2) groups are provided by glutamine, and one molecule of ATP is hydrogenolyzed for each amidation.</text>
</comment>
<evidence type="ECO:0000259" key="6">
    <source>
        <dbReference type="Pfam" id="PF07685"/>
    </source>
</evidence>
<organism evidence="7 8">
    <name type="scientific">Aeribacillus alveayuensis</name>
    <dbReference type="NCBI Taxonomy" id="279215"/>
    <lineage>
        <taxon>Bacteria</taxon>
        <taxon>Bacillati</taxon>
        <taxon>Bacillota</taxon>
        <taxon>Bacilli</taxon>
        <taxon>Bacillales</taxon>
        <taxon>Bacillaceae</taxon>
        <taxon>Aeribacillus</taxon>
    </lineage>
</organism>
<dbReference type="InterPro" id="IPR011698">
    <property type="entry name" value="GATase_3"/>
</dbReference>
<feature type="domain" description="CobB/CobQ-like glutamine amidotransferase" evidence="6">
    <location>
        <begin position="253"/>
        <end position="444"/>
    </location>
</feature>
<evidence type="ECO:0000259" key="5">
    <source>
        <dbReference type="Pfam" id="PF01656"/>
    </source>
</evidence>
<dbReference type="SUPFAM" id="SSF52540">
    <property type="entry name" value="P-loop containing nucleoside triphosphate hydrolases"/>
    <property type="match status" value="1"/>
</dbReference>
<evidence type="ECO:0000256" key="3">
    <source>
        <dbReference type="ARBA" id="ARBA00022962"/>
    </source>
</evidence>
<dbReference type="CDD" id="cd01750">
    <property type="entry name" value="GATase1_CobQ"/>
    <property type="match status" value="1"/>
</dbReference>
<dbReference type="Proteomes" id="UP001225646">
    <property type="component" value="Unassembled WGS sequence"/>
</dbReference>
<evidence type="ECO:0000256" key="4">
    <source>
        <dbReference type="HAMAP-Rule" id="MF_00028"/>
    </source>
</evidence>
<comment type="pathway">
    <text evidence="1 4">Cofactor biosynthesis; adenosylcobalamin biosynthesis.</text>
</comment>
<accession>A0ABT9VQ57</accession>
<dbReference type="InterPro" id="IPR047045">
    <property type="entry name" value="CobQ_N"/>
</dbReference>
<protein>
    <recommendedName>
        <fullName evidence="4">Cobyric acid synthase</fullName>
    </recommendedName>
</protein>
<keyword evidence="8" id="KW-1185">Reference proteome</keyword>
<dbReference type="InterPro" id="IPR004459">
    <property type="entry name" value="CobQ_synth"/>
</dbReference>
<keyword evidence="2 4" id="KW-0169">Cobalamin biosynthesis</keyword>